<name>A0A9D1HFD8_9FIRM</name>
<reference evidence="2" key="1">
    <citation type="submission" date="2020-10" db="EMBL/GenBank/DDBJ databases">
        <authorList>
            <person name="Gilroy R."/>
        </authorList>
    </citation>
    <scope>NUCLEOTIDE SEQUENCE</scope>
    <source>
        <strain evidence="2">CHK187-14744</strain>
    </source>
</reference>
<dbReference type="EMBL" id="DVLT01000031">
    <property type="protein sequence ID" value="HIU02488.1"/>
    <property type="molecule type" value="Genomic_DNA"/>
</dbReference>
<sequence length="351" mass="40204">MSGFVDKVIYFYIFICIALLLFNIFYILRRKDQKNRREKRTGKWRNRLKKNDVSLKQLNRTEELMAWNSAVFGEESLLSEEEKRIYLIKKRQDLLELAWDYRRHGAMERAFFAYILKEYAYYDREGCAAFAGPLLAYLEDSTVFCRENVLQALYALGEAGPIGKAFDLMGSRGWYHNPRLISDGLMNCPGDKEKLAGYLWERRKRWPEAFGVAVVQFATGVSAGFSERFYRALQEKDEPMDVRFALIRYFRKYPDEQAGGYMRALLEDGESDSSSLAIAAASALASYPGGATKSALKQALSSRDWYVRRNAALSLKILGIDEQDIRQIEAGGDRYAIEMIGYIAGKEVGKA</sequence>
<dbReference type="InterPro" id="IPR016024">
    <property type="entry name" value="ARM-type_fold"/>
</dbReference>
<keyword evidence="1" id="KW-1133">Transmembrane helix</keyword>
<reference evidence="2" key="2">
    <citation type="journal article" date="2021" name="PeerJ">
        <title>Extensive microbial diversity within the chicken gut microbiome revealed by metagenomics and culture.</title>
        <authorList>
            <person name="Gilroy R."/>
            <person name="Ravi A."/>
            <person name="Getino M."/>
            <person name="Pursley I."/>
            <person name="Horton D.L."/>
            <person name="Alikhan N.F."/>
            <person name="Baker D."/>
            <person name="Gharbi K."/>
            <person name="Hall N."/>
            <person name="Watson M."/>
            <person name="Adriaenssens E.M."/>
            <person name="Foster-Nyarko E."/>
            <person name="Jarju S."/>
            <person name="Secka A."/>
            <person name="Antonio M."/>
            <person name="Oren A."/>
            <person name="Chaudhuri R.R."/>
            <person name="La Ragione R."/>
            <person name="Hildebrand F."/>
            <person name="Pallen M.J."/>
        </authorList>
    </citation>
    <scope>NUCLEOTIDE SEQUENCE</scope>
    <source>
        <strain evidence="2">CHK187-14744</strain>
    </source>
</reference>
<organism evidence="2 3">
    <name type="scientific">Candidatus Onthocola gallistercoris</name>
    <dbReference type="NCBI Taxonomy" id="2840876"/>
    <lineage>
        <taxon>Bacteria</taxon>
        <taxon>Bacillati</taxon>
        <taxon>Bacillota</taxon>
        <taxon>Bacilli</taxon>
        <taxon>Candidatus Onthocola</taxon>
    </lineage>
</organism>
<gene>
    <name evidence="2" type="ORF">IAB63_04470</name>
</gene>
<keyword evidence="1" id="KW-0812">Transmembrane</keyword>
<dbReference type="SUPFAM" id="SSF48371">
    <property type="entry name" value="ARM repeat"/>
    <property type="match status" value="2"/>
</dbReference>
<protein>
    <recommendedName>
        <fullName evidence="4">HEAT repeat domain-containing protein</fullName>
    </recommendedName>
</protein>
<evidence type="ECO:0000313" key="3">
    <source>
        <dbReference type="Proteomes" id="UP000824164"/>
    </source>
</evidence>
<proteinExistence type="predicted"/>
<dbReference type="InterPro" id="IPR011989">
    <property type="entry name" value="ARM-like"/>
</dbReference>
<dbReference type="Gene3D" id="1.25.10.10">
    <property type="entry name" value="Leucine-rich Repeat Variant"/>
    <property type="match status" value="1"/>
</dbReference>
<dbReference type="Proteomes" id="UP000824164">
    <property type="component" value="Unassembled WGS sequence"/>
</dbReference>
<dbReference type="AlphaFoldDB" id="A0A9D1HFD8"/>
<feature type="transmembrane region" description="Helical" evidence="1">
    <location>
        <begin position="12"/>
        <end position="28"/>
    </location>
</feature>
<accession>A0A9D1HFD8</accession>
<evidence type="ECO:0000256" key="1">
    <source>
        <dbReference type="SAM" id="Phobius"/>
    </source>
</evidence>
<comment type="caution">
    <text evidence="2">The sequence shown here is derived from an EMBL/GenBank/DDBJ whole genome shotgun (WGS) entry which is preliminary data.</text>
</comment>
<keyword evidence="1" id="KW-0472">Membrane</keyword>
<evidence type="ECO:0000313" key="2">
    <source>
        <dbReference type="EMBL" id="HIU02488.1"/>
    </source>
</evidence>
<evidence type="ECO:0008006" key="4">
    <source>
        <dbReference type="Google" id="ProtNLM"/>
    </source>
</evidence>